<dbReference type="Pfam" id="PF02843">
    <property type="entry name" value="GARS_C"/>
    <property type="match status" value="1"/>
</dbReference>
<dbReference type="InterPro" id="IPR020561">
    <property type="entry name" value="PRibGlycinamid_synth_ATP-grasp"/>
</dbReference>
<reference evidence="15" key="1">
    <citation type="submission" date="2023-07" db="EMBL/GenBank/DDBJ databases">
        <authorList>
            <person name="Kim M."/>
        </authorList>
    </citation>
    <scope>NUCLEOTIDE SEQUENCE</scope>
    <source>
        <strain evidence="15">BIUV-7</strain>
    </source>
</reference>
<keyword evidence="8 13" id="KW-0067">ATP-binding</keyword>
<dbReference type="InterPro" id="IPR011054">
    <property type="entry name" value="Rudment_hybrid_motif"/>
</dbReference>
<gene>
    <name evidence="12 15" type="primary">purD</name>
    <name evidence="15" type="ORF">Q4F19_18590</name>
</gene>
<evidence type="ECO:0000256" key="4">
    <source>
        <dbReference type="ARBA" id="ARBA00013255"/>
    </source>
</evidence>
<dbReference type="EC" id="6.3.4.13" evidence="4 12"/>
<dbReference type="Gene3D" id="3.90.600.10">
    <property type="entry name" value="Phosphoribosylglycinamide synthetase, C-terminal domain"/>
    <property type="match status" value="1"/>
</dbReference>
<sequence length="438" mass="44932">MKVLLIGSGGREHALAWKLAQSPRLTTLYAAPGNPGIAQHAEIVDLDPAHIEAIVAFARDENVGLVVVGPEQPLVAGLADRLRADGVLVFGPDKAAAQLEGSKGFTKDLCARAGIPTAAYARYIDLAEAQAGLARFGLPVVIKADGLAAGKGVVIAETDAEAQATLGDMFDGAFGGAGAEVVIEEFLSGEEASFFALTDGTTAVPFGSAQDHKRVGDGDTGPNTGGMGAYSPAPVLTPELQAQAMREIILPTVRAMAEAGTPYSGVLYAGLMLTADGPKLIEYNARFGDPETQVLMPRFEGDLIDLMLAVAEGRLQEIPVPELSPRVALTVVMAARGYPGTPEAGGSIAGIEAAEAAGAIVFQAGTKRMNDGLVASGGRVLAVTGTGESVAEAQAAAYAAIEHIAFPSGFCRSDIGWREVAREAAGSEAILRDPMNGG</sequence>
<name>A0ABT8YFF3_9SPHN</name>
<evidence type="ECO:0000256" key="8">
    <source>
        <dbReference type="ARBA" id="ARBA00022840"/>
    </source>
</evidence>
<dbReference type="RefSeq" id="WP_303545890.1">
    <property type="nucleotide sequence ID" value="NZ_JAUOTP010000010.1"/>
</dbReference>
<dbReference type="GO" id="GO:0004637">
    <property type="term" value="F:phosphoribosylamine-glycine ligase activity"/>
    <property type="evidence" value="ECO:0007669"/>
    <property type="project" value="UniProtKB-EC"/>
</dbReference>
<dbReference type="SUPFAM" id="SSF52440">
    <property type="entry name" value="PreATP-grasp domain"/>
    <property type="match status" value="1"/>
</dbReference>
<dbReference type="PANTHER" id="PTHR43472:SF1">
    <property type="entry name" value="PHOSPHORIBOSYLAMINE--GLYCINE LIGASE, CHLOROPLASTIC"/>
    <property type="match status" value="1"/>
</dbReference>
<evidence type="ECO:0000256" key="3">
    <source>
        <dbReference type="ARBA" id="ARBA00005174"/>
    </source>
</evidence>
<comment type="cofactor">
    <cofactor evidence="2">
        <name>Mg(2+)</name>
        <dbReference type="ChEBI" id="CHEBI:18420"/>
    </cofactor>
</comment>
<feature type="domain" description="ATP-grasp" evidence="14">
    <location>
        <begin position="107"/>
        <end position="312"/>
    </location>
</feature>
<keyword evidence="6 13" id="KW-0547">Nucleotide-binding</keyword>
<evidence type="ECO:0000256" key="11">
    <source>
        <dbReference type="ARBA" id="ARBA00042864"/>
    </source>
</evidence>
<dbReference type="SUPFAM" id="SSF51246">
    <property type="entry name" value="Rudiment single hybrid motif"/>
    <property type="match status" value="1"/>
</dbReference>
<dbReference type="PROSITE" id="PS50975">
    <property type="entry name" value="ATP_GRASP"/>
    <property type="match status" value="1"/>
</dbReference>
<dbReference type="Proteomes" id="UP001169764">
    <property type="component" value="Unassembled WGS sequence"/>
</dbReference>
<dbReference type="SMART" id="SM01209">
    <property type="entry name" value="GARS_A"/>
    <property type="match status" value="1"/>
</dbReference>
<dbReference type="SUPFAM" id="SSF56059">
    <property type="entry name" value="Glutathione synthetase ATP-binding domain-like"/>
    <property type="match status" value="1"/>
</dbReference>
<dbReference type="InterPro" id="IPR016185">
    <property type="entry name" value="PreATP-grasp_dom_sf"/>
</dbReference>
<organism evidence="15 16">
    <name type="scientific">Sphingomonas natans</name>
    <dbReference type="NCBI Taxonomy" id="3063330"/>
    <lineage>
        <taxon>Bacteria</taxon>
        <taxon>Pseudomonadati</taxon>
        <taxon>Pseudomonadota</taxon>
        <taxon>Alphaproteobacteria</taxon>
        <taxon>Sphingomonadales</taxon>
        <taxon>Sphingomonadaceae</taxon>
        <taxon>Sphingomonas</taxon>
    </lineage>
</organism>
<dbReference type="InterPro" id="IPR000115">
    <property type="entry name" value="PRibGlycinamide_synth"/>
</dbReference>
<dbReference type="Gene3D" id="3.40.50.20">
    <property type="match status" value="1"/>
</dbReference>
<dbReference type="Gene3D" id="3.30.1490.20">
    <property type="entry name" value="ATP-grasp fold, A domain"/>
    <property type="match status" value="1"/>
</dbReference>
<evidence type="ECO:0000256" key="5">
    <source>
        <dbReference type="ARBA" id="ARBA00022598"/>
    </source>
</evidence>
<keyword evidence="16" id="KW-1185">Reference proteome</keyword>
<keyword evidence="7 12" id="KW-0658">Purine biosynthesis</keyword>
<dbReference type="HAMAP" id="MF_00138">
    <property type="entry name" value="GARS"/>
    <property type="match status" value="1"/>
</dbReference>
<evidence type="ECO:0000256" key="2">
    <source>
        <dbReference type="ARBA" id="ARBA00001946"/>
    </source>
</evidence>
<protein>
    <recommendedName>
        <fullName evidence="4 12">Phosphoribosylamine--glycine ligase</fullName>
        <ecNumber evidence="4 12">6.3.4.13</ecNumber>
    </recommendedName>
    <alternativeName>
        <fullName evidence="12">GARS</fullName>
    </alternativeName>
    <alternativeName>
        <fullName evidence="10 12">Glycinamide ribonucleotide synthetase</fullName>
    </alternativeName>
    <alternativeName>
        <fullName evidence="11 12">Phosphoribosylglycinamide synthetase</fullName>
    </alternativeName>
</protein>
<proteinExistence type="inferred from homology"/>
<dbReference type="InterPro" id="IPR020560">
    <property type="entry name" value="PRibGlycinamide_synth_C-dom"/>
</dbReference>
<evidence type="ECO:0000256" key="1">
    <source>
        <dbReference type="ARBA" id="ARBA00001936"/>
    </source>
</evidence>
<evidence type="ECO:0000313" key="15">
    <source>
        <dbReference type="EMBL" id="MDO6416400.1"/>
    </source>
</evidence>
<dbReference type="InterPro" id="IPR013815">
    <property type="entry name" value="ATP_grasp_subdomain_1"/>
</dbReference>
<dbReference type="Pfam" id="PF01071">
    <property type="entry name" value="GARS_A"/>
    <property type="match status" value="1"/>
</dbReference>
<dbReference type="EMBL" id="JAUOTP010000010">
    <property type="protein sequence ID" value="MDO6416400.1"/>
    <property type="molecule type" value="Genomic_DNA"/>
</dbReference>
<dbReference type="Pfam" id="PF02844">
    <property type="entry name" value="GARS_N"/>
    <property type="match status" value="1"/>
</dbReference>
<dbReference type="PANTHER" id="PTHR43472">
    <property type="entry name" value="PHOSPHORIBOSYLAMINE--GLYCINE LIGASE"/>
    <property type="match status" value="1"/>
</dbReference>
<evidence type="ECO:0000259" key="14">
    <source>
        <dbReference type="PROSITE" id="PS50975"/>
    </source>
</evidence>
<evidence type="ECO:0000256" key="12">
    <source>
        <dbReference type="HAMAP-Rule" id="MF_00138"/>
    </source>
</evidence>
<dbReference type="PROSITE" id="PS00184">
    <property type="entry name" value="GARS"/>
    <property type="match status" value="1"/>
</dbReference>
<keyword evidence="5 12" id="KW-0436">Ligase</keyword>
<dbReference type="NCBIfam" id="TIGR00877">
    <property type="entry name" value="purD"/>
    <property type="match status" value="1"/>
</dbReference>
<dbReference type="InterPro" id="IPR011761">
    <property type="entry name" value="ATP-grasp"/>
</dbReference>
<comment type="cofactor">
    <cofactor evidence="1">
        <name>Mn(2+)</name>
        <dbReference type="ChEBI" id="CHEBI:29035"/>
    </cofactor>
</comment>
<comment type="catalytic activity">
    <reaction evidence="12">
        <text>5-phospho-beta-D-ribosylamine + glycine + ATP = N(1)-(5-phospho-beta-D-ribosyl)glycinamide + ADP + phosphate + H(+)</text>
        <dbReference type="Rhea" id="RHEA:17453"/>
        <dbReference type="ChEBI" id="CHEBI:15378"/>
        <dbReference type="ChEBI" id="CHEBI:30616"/>
        <dbReference type="ChEBI" id="CHEBI:43474"/>
        <dbReference type="ChEBI" id="CHEBI:57305"/>
        <dbReference type="ChEBI" id="CHEBI:58681"/>
        <dbReference type="ChEBI" id="CHEBI:143788"/>
        <dbReference type="ChEBI" id="CHEBI:456216"/>
        <dbReference type="EC" id="6.3.4.13"/>
    </reaction>
</comment>
<evidence type="ECO:0000256" key="6">
    <source>
        <dbReference type="ARBA" id="ARBA00022741"/>
    </source>
</evidence>
<dbReference type="InterPro" id="IPR037123">
    <property type="entry name" value="PRibGlycinamide_synth_C_sf"/>
</dbReference>
<evidence type="ECO:0000313" key="16">
    <source>
        <dbReference type="Proteomes" id="UP001169764"/>
    </source>
</evidence>
<evidence type="ECO:0000256" key="10">
    <source>
        <dbReference type="ARBA" id="ARBA00042242"/>
    </source>
</evidence>
<comment type="pathway">
    <text evidence="3 12">Purine metabolism; IMP biosynthesis via de novo pathway; N(1)-(5-phospho-D-ribosyl)glycinamide from 5-phospho-alpha-D-ribose 1-diphosphate: step 2/2.</text>
</comment>
<evidence type="ECO:0000256" key="9">
    <source>
        <dbReference type="ARBA" id="ARBA00038345"/>
    </source>
</evidence>
<comment type="similarity">
    <text evidence="9 12">Belongs to the GARS family.</text>
</comment>
<accession>A0ABT8YFF3</accession>
<dbReference type="Gene3D" id="3.30.470.20">
    <property type="entry name" value="ATP-grasp fold, B domain"/>
    <property type="match status" value="1"/>
</dbReference>
<comment type="caution">
    <text evidence="15">The sequence shown here is derived from an EMBL/GenBank/DDBJ whole genome shotgun (WGS) entry which is preliminary data.</text>
</comment>
<dbReference type="InterPro" id="IPR020559">
    <property type="entry name" value="PRibGlycinamide_synth_CS"/>
</dbReference>
<evidence type="ECO:0000256" key="7">
    <source>
        <dbReference type="ARBA" id="ARBA00022755"/>
    </source>
</evidence>
<evidence type="ECO:0000256" key="13">
    <source>
        <dbReference type="PROSITE-ProRule" id="PRU00409"/>
    </source>
</evidence>
<dbReference type="InterPro" id="IPR020562">
    <property type="entry name" value="PRibGlycinamide_synth_N"/>
</dbReference>
<dbReference type="SMART" id="SM01210">
    <property type="entry name" value="GARS_C"/>
    <property type="match status" value="1"/>
</dbReference>